<keyword evidence="4" id="KW-1185">Reference proteome</keyword>
<evidence type="ECO:0000256" key="1">
    <source>
        <dbReference type="SAM" id="SignalP"/>
    </source>
</evidence>
<dbReference type="PANTHER" id="PTHR21666:SF270">
    <property type="entry name" value="MUREIN HYDROLASE ACTIVATOR ENVC"/>
    <property type="match status" value="1"/>
</dbReference>
<dbReference type="InterPro" id="IPR050570">
    <property type="entry name" value="Cell_wall_metabolism_enzyme"/>
</dbReference>
<dbReference type="AlphaFoldDB" id="A0A366H2X1"/>
<accession>A0A366H2X1</accession>
<dbReference type="GO" id="GO:0004222">
    <property type="term" value="F:metalloendopeptidase activity"/>
    <property type="evidence" value="ECO:0007669"/>
    <property type="project" value="TreeGrafter"/>
</dbReference>
<dbReference type="Gene3D" id="2.70.70.10">
    <property type="entry name" value="Glucose Permease (Domain IIA)"/>
    <property type="match status" value="1"/>
</dbReference>
<protein>
    <submittedName>
        <fullName evidence="3">Peptidase M23-like protein</fullName>
    </submittedName>
</protein>
<dbReference type="PANTHER" id="PTHR21666">
    <property type="entry name" value="PEPTIDASE-RELATED"/>
    <property type="match status" value="1"/>
</dbReference>
<comment type="caution">
    <text evidence="3">The sequence shown here is derived from an EMBL/GenBank/DDBJ whole genome shotgun (WGS) entry which is preliminary data.</text>
</comment>
<evidence type="ECO:0000313" key="3">
    <source>
        <dbReference type="EMBL" id="RBP35125.1"/>
    </source>
</evidence>
<organism evidence="3 4">
    <name type="scientific">Roseimicrobium gellanilyticum</name>
    <dbReference type="NCBI Taxonomy" id="748857"/>
    <lineage>
        <taxon>Bacteria</taxon>
        <taxon>Pseudomonadati</taxon>
        <taxon>Verrucomicrobiota</taxon>
        <taxon>Verrucomicrobiia</taxon>
        <taxon>Verrucomicrobiales</taxon>
        <taxon>Verrucomicrobiaceae</taxon>
        <taxon>Roseimicrobium</taxon>
    </lineage>
</organism>
<feature type="signal peptide" evidence="1">
    <location>
        <begin position="1"/>
        <end position="23"/>
    </location>
</feature>
<evidence type="ECO:0000313" key="4">
    <source>
        <dbReference type="Proteomes" id="UP000253426"/>
    </source>
</evidence>
<evidence type="ECO:0000259" key="2">
    <source>
        <dbReference type="Pfam" id="PF01551"/>
    </source>
</evidence>
<dbReference type="InterPro" id="IPR011055">
    <property type="entry name" value="Dup_hybrid_motif"/>
</dbReference>
<dbReference type="CDD" id="cd12797">
    <property type="entry name" value="M23_peptidase"/>
    <property type="match status" value="1"/>
</dbReference>
<reference evidence="3 4" key="1">
    <citation type="submission" date="2018-06" db="EMBL/GenBank/DDBJ databases">
        <title>Genomic Encyclopedia of Type Strains, Phase IV (KMG-IV): sequencing the most valuable type-strain genomes for metagenomic binning, comparative biology and taxonomic classification.</title>
        <authorList>
            <person name="Goeker M."/>
        </authorList>
    </citation>
    <scope>NUCLEOTIDE SEQUENCE [LARGE SCALE GENOMIC DNA]</scope>
    <source>
        <strain evidence="3 4">DSM 25532</strain>
    </source>
</reference>
<name>A0A366H2X1_9BACT</name>
<feature type="domain" description="M23ase beta-sheet core" evidence="2">
    <location>
        <begin position="92"/>
        <end position="194"/>
    </location>
</feature>
<dbReference type="Proteomes" id="UP000253426">
    <property type="component" value="Unassembled WGS sequence"/>
</dbReference>
<dbReference type="Pfam" id="PF01551">
    <property type="entry name" value="Peptidase_M23"/>
    <property type="match status" value="1"/>
</dbReference>
<dbReference type="EMBL" id="QNRR01000026">
    <property type="protein sequence ID" value="RBP35125.1"/>
    <property type="molecule type" value="Genomic_DNA"/>
</dbReference>
<dbReference type="InterPro" id="IPR016047">
    <property type="entry name" value="M23ase_b-sheet_dom"/>
</dbReference>
<sequence length="368" mass="40137">MRLPCLSLLLLAAPLMSQGPASAPLSAPATPGRMTLQLPTDNDALFRNDGPGFYMFVDRNFEKEQSTPWEGGQFGFVRGPVRFGPQVVQMAFHEGIDIAPVKRDAAGEPIDKIYSISHGEVVHVSDAPGASNYGRYIVIRHDWGQGPFYSLYAHLSSCLVTVGAKVEPGSAIAVMGHTGAGIDRRRSHVHVELNMFLSSRFEDWHSKNFRPSPNHHGVYNGLNLSGMNIAGLYLEHRKNPALTVADFVKSSPEGFKIVTPRKGELELVKMYPWLGEGLAQSSPSWEFTLNESGLPMRVKPSSVTVNRPTVTWVRDVGLPHAYHCRGYVSGSGNTGALTASGARLMELITGDFVAPPPLPEKPAVKKKK</sequence>
<dbReference type="OrthoDB" id="186635at2"/>
<gene>
    <name evidence="3" type="ORF">DES53_1261</name>
</gene>
<dbReference type="SUPFAM" id="SSF51261">
    <property type="entry name" value="Duplicated hybrid motif"/>
    <property type="match status" value="1"/>
</dbReference>
<keyword evidence="1" id="KW-0732">Signal</keyword>
<proteinExistence type="predicted"/>
<feature type="chain" id="PRO_5016687410" evidence="1">
    <location>
        <begin position="24"/>
        <end position="368"/>
    </location>
</feature>
<dbReference type="RefSeq" id="WP_113962456.1">
    <property type="nucleotide sequence ID" value="NZ_QNRR01000026.1"/>
</dbReference>